<feature type="compositionally biased region" description="Polar residues" evidence="11">
    <location>
        <begin position="619"/>
        <end position="629"/>
    </location>
</feature>
<comment type="subcellular location">
    <subcellularLocation>
        <location evidence="1">Secreted</location>
    </subcellularLocation>
</comment>
<evidence type="ECO:0000259" key="12">
    <source>
        <dbReference type="PROSITE" id="PS50108"/>
    </source>
</evidence>
<dbReference type="GO" id="GO:0020037">
    <property type="term" value="F:heme binding"/>
    <property type="evidence" value="ECO:0007669"/>
    <property type="project" value="InterPro"/>
</dbReference>
<dbReference type="Gene3D" id="1.10.640.10">
    <property type="entry name" value="Haem peroxidase domain superfamily, animal type"/>
    <property type="match status" value="1"/>
</dbReference>
<dbReference type="EC" id="2.7.11.1" evidence="2"/>
<keyword evidence="6" id="KW-0732">Signal</keyword>
<feature type="compositionally biased region" description="Polar residues" evidence="11">
    <location>
        <begin position="739"/>
        <end position="775"/>
    </location>
</feature>
<dbReference type="PROSITE" id="PS50292">
    <property type="entry name" value="PEROXIDASE_3"/>
    <property type="match status" value="1"/>
</dbReference>
<feature type="compositionally biased region" description="Polar residues" evidence="11">
    <location>
        <begin position="1056"/>
        <end position="1066"/>
    </location>
</feature>
<dbReference type="InterPro" id="IPR019791">
    <property type="entry name" value="Haem_peroxidase_animal"/>
</dbReference>
<feature type="region of interest" description="Disordered" evidence="11">
    <location>
        <begin position="1361"/>
        <end position="1387"/>
    </location>
</feature>
<evidence type="ECO:0000256" key="2">
    <source>
        <dbReference type="ARBA" id="ARBA00012513"/>
    </source>
</evidence>
<dbReference type="CDD" id="cd09823">
    <property type="entry name" value="peroxinectin_like"/>
    <property type="match status" value="1"/>
</dbReference>
<feature type="region of interest" description="Disordered" evidence="11">
    <location>
        <begin position="1"/>
        <end position="31"/>
    </location>
</feature>
<feature type="region of interest" description="Disordered" evidence="11">
    <location>
        <begin position="668"/>
        <end position="718"/>
    </location>
</feature>
<keyword evidence="14" id="KW-1185">Reference proteome</keyword>
<gene>
    <name evidence="13" type="ORF">RND71_043321</name>
</gene>
<dbReference type="InterPro" id="IPR010255">
    <property type="entry name" value="Haem_peroxidase_sf"/>
</dbReference>
<feature type="region of interest" description="Disordered" evidence="11">
    <location>
        <begin position="597"/>
        <end position="629"/>
    </location>
</feature>
<name>A0AAE1QP66_9SOLA</name>
<comment type="caution">
    <text evidence="13">The sequence shown here is derived from an EMBL/GenBank/DDBJ whole genome shotgun (WGS) entry which is preliminary data.</text>
</comment>
<dbReference type="InterPro" id="IPR033923">
    <property type="entry name" value="PAK_BD"/>
</dbReference>
<evidence type="ECO:0000256" key="7">
    <source>
        <dbReference type="ARBA" id="ARBA00022741"/>
    </source>
</evidence>
<feature type="region of interest" description="Disordered" evidence="11">
    <location>
        <begin position="733"/>
        <end position="775"/>
    </location>
</feature>
<evidence type="ECO:0000256" key="4">
    <source>
        <dbReference type="ARBA" id="ARBA00022527"/>
    </source>
</evidence>
<dbReference type="PRINTS" id="PR00457">
    <property type="entry name" value="ANPEROXIDASE"/>
</dbReference>
<dbReference type="InterPro" id="IPR001245">
    <property type="entry name" value="Ser-Thr/Tyr_kinase_cat_dom"/>
</dbReference>
<keyword evidence="3" id="KW-0964">Secreted</keyword>
<keyword evidence="5" id="KW-0808">Transferase</keyword>
<feature type="region of interest" description="Disordered" evidence="11">
    <location>
        <begin position="1043"/>
        <end position="1066"/>
    </location>
</feature>
<feature type="compositionally biased region" description="Basic and acidic residues" evidence="11">
    <location>
        <begin position="1362"/>
        <end position="1376"/>
    </location>
</feature>
<dbReference type="PROSITE" id="PS50108">
    <property type="entry name" value="CRIB"/>
    <property type="match status" value="1"/>
</dbReference>
<evidence type="ECO:0000313" key="14">
    <source>
        <dbReference type="Proteomes" id="UP001291623"/>
    </source>
</evidence>
<evidence type="ECO:0000256" key="10">
    <source>
        <dbReference type="PIRSR" id="PIRSR619791-2"/>
    </source>
</evidence>
<dbReference type="GO" id="GO:0005524">
    <property type="term" value="F:ATP binding"/>
    <property type="evidence" value="ECO:0007669"/>
    <property type="project" value="UniProtKB-KW"/>
</dbReference>
<keyword evidence="8" id="KW-0418">Kinase</keyword>
<feature type="compositionally biased region" description="Low complexity" evidence="11">
    <location>
        <begin position="555"/>
        <end position="578"/>
    </location>
</feature>
<feature type="region of interest" description="Disordered" evidence="11">
    <location>
        <begin position="2278"/>
        <end position="2307"/>
    </location>
</feature>
<dbReference type="InterPro" id="IPR000095">
    <property type="entry name" value="CRIB_dom"/>
</dbReference>
<evidence type="ECO:0000256" key="3">
    <source>
        <dbReference type="ARBA" id="ARBA00022525"/>
    </source>
</evidence>
<dbReference type="FunFam" id="1.10.640.10:FF:000003">
    <property type="entry name" value="chorion peroxidase"/>
    <property type="match status" value="1"/>
</dbReference>
<dbReference type="PANTHER" id="PTHR11475">
    <property type="entry name" value="OXIDASE/PEROXIDASE"/>
    <property type="match status" value="1"/>
</dbReference>
<feature type="region of interest" description="Disordered" evidence="11">
    <location>
        <begin position="552"/>
        <end position="578"/>
    </location>
</feature>
<accession>A0AAE1QP66</accession>
<evidence type="ECO:0000313" key="13">
    <source>
        <dbReference type="EMBL" id="KAK4337364.1"/>
    </source>
</evidence>
<keyword evidence="10" id="KW-0408">Iron</keyword>
<dbReference type="InterPro" id="IPR036936">
    <property type="entry name" value="CRIB_dom_sf"/>
</dbReference>
<dbReference type="InterPro" id="IPR037120">
    <property type="entry name" value="Haem_peroxidase_sf_animal"/>
</dbReference>
<dbReference type="InterPro" id="IPR011009">
    <property type="entry name" value="Kinase-like_dom_sf"/>
</dbReference>
<keyword evidence="7" id="KW-0547">Nucleotide-binding</keyword>
<dbReference type="EMBL" id="JAVYJV010000034">
    <property type="protein sequence ID" value="KAK4337364.1"/>
    <property type="molecule type" value="Genomic_DNA"/>
</dbReference>
<dbReference type="Gene3D" id="1.10.510.10">
    <property type="entry name" value="Transferase(Phosphotransferase) domain 1"/>
    <property type="match status" value="1"/>
</dbReference>
<dbReference type="Proteomes" id="UP001291623">
    <property type="component" value="Unassembled WGS sequence"/>
</dbReference>
<dbReference type="Pfam" id="PF00786">
    <property type="entry name" value="PBD"/>
    <property type="match status" value="1"/>
</dbReference>
<feature type="compositionally biased region" description="Low complexity" evidence="11">
    <location>
        <begin position="674"/>
        <end position="688"/>
    </location>
</feature>
<evidence type="ECO:0000256" key="8">
    <source>
        <dbReference type="ARBA" id="ARBA00022777"/>
    </source>
</evidence>
<keyword evidence="10" id="KW-0479">Metal-binding</keyword>
<sequence>MTTAVDIDEAVIPLNPDSNSTTNNEPLDGELDGDLNKLASNALPKTARRKTSQTLHHILEQIKEIPRLYRKTNREVPSKPTGCSDNDFSEFDEFEDQEDKLQKSNFQENKLDIDLNKEKNEKIIKDNKLDEVSDKKNDFIEKSEEQDDDEVTIEDQENLEEEEELYEQKSHPLKHDLPYQQIHKKKPIISAPMNFEHRVHTGYDHKTGKFVGLPLQWASIINNKNENSLDSEIKSSNTEIKSSIDSLKNNLTDPSHYSLEELNDLKIIGVIHRDIKSDSILLSSEGRVKISDFGFCAQISEQIPKRKSLAGFLSTIKFLFNLKVSKRKIKAEESQKKLDKIRAVSIANDISDSDDHCSLDFDYSDSETDSIEEIKANKKSLKPRRTNSFIGADGLLSLSKRHSSSNLSLKSDCDSSATLSADECTNDSEVQNLSKDIKTSSSLDVRRVDNSLIQTVNQRVPSFLINPNAPTVNKNMIVPNVNFNNPIIKPSNKLPINPALNTPQLINQQIPEKNLPNQFLAHNSYSENSNIKPTCVRDLIYKAIDISLQTPVAKPPSSNMPNPLSNNTSSPSSISTQHISSFKPVIPSAKNPVPCPVIVPPAHSNSRNRPSYDDFNNPGRLNNTNFYSNNRIQQSRDSYLPLNLQSNFQQQAPLNLKANNYYNEVQDLSKKSSKTNNSQQNEQNEPKNYSLKPQNRLSENELSNQPMPPPAHSNQYTRTMTPNLDLVNDLSKHRESPKYKNSFSSHFGRSTPNPMRLTPNNRSTPNPRSTPNSIPVVQLGSFQKSSSPHFVSKPNNMQYHQKNNISISPSKDKQINMSTSYTGSIVNGIPITNPQSFNSFNLQKQFYPNNSSPNFLNSNFNKNENLIRPISAHPSFSSKELNQYGPLSTGIPVDLNLHNRTQIQSMHHYGNDEKERMNRVVTPNESNYISKKQNEKTFDNNQLMIDFTTSKFMQHQRENINSINQSLQHQMLNSQFNKIPSNDLYNATSVQPNLITENKIRMGLNIQDLNQALNKQNDVQYQQSHDAFQALVNAAAAQKSLVVPEKTTSQKESDKNTASSQDKLITNNILHKNQNEEEAYLSVIQNKQKPLIKMSQNLFSKEKFEKELRYQDNQLSKQFKTESTSNSENYTVPDKMKKINSELLDNEASKIFSDSFQKDKKTTELTATNLIDVIVTYQINQTDSSQNRNLNCNLNNIPSNNKSENSVIKINNKSNTESIKTIPKNLNNQQKTEFGMPLSKFDYNAFANASKKINESSPKEKKLTNETKPDLKDNKESNFTNKKSGIASKSQSVINNINFDYVGNKILETMKKESNDNKNLNNTEKVIGLSMPLLVSKKNKLNENDTTNNEKILINNQEEEIKDSKKRQLEDTEKLSSDLTSSKKKIKEDNQIKIEKKDSDLISIGKKEEETTNQNHNKKTEIDKLDNSQQLLLDEDNKNLQKSSLEIVDTYKNDQISKSFNNEIDNLYVDSPSTPGEMVIDESVSSPQSPLIQKKESEFESNTTVFKNFSSEKTASDILQKNSKPNEIFSEKNNKHEIINDNTEFLDENKIKSCLQPSEFNLKKEEVSEKNLSNKVEAEEKTSKLPVRLRPVNSESEEILQLSESVLDATFQQAKDLLSQRRKLENLQGHVTDMKKRSAVTRHQEVTTTLNEGNSLEKSQEVFEEMTKLLAKNLSSYEPLEAAATGMALGRIELMASSETRRAVQHCRADQYVHCDPYAKYRTPDGSCNNLQNPEWGKSFTCFTRLLPPAYSDGLSLPRYSVTGGLLPNARLISSVMHRDLNYPATYTHMTMQFGQFFSHDIAFTPSSRTKDGKMIQCCPADENSHPQCYPIQVPHEDPFYGNYKEDCLNFVRTAMCPQCKLGPREQMNQITSFIDGSMIYGSMENITKSLWTKSGPAGRMHVTLDTNGGELLPQSTEPDNDQCSKPDQNLYCFKAGDKRVNQHPALTALHIIFLRQHNRIVNQLKQINVYWDGDTLYQEARRIMSAQLQMISYSEWLPLILGSDAMKFLNLNILYEGYTKYDPYTHPGVINEFSSAAFRFGHSLVNSVFAEILHNGKPSGYRLRENFFTPFGLYAGQLDAVLKGLVSQASQNRDPFISMDMKNHLYRPKDSPYGLDLPAFNIQRGRDHGVSGYTSYLKFCFDEKIYDWQQLDQYMPMSQRLRFQKIYSSVHDIDLFTAGLAEYPLPGAAVGPTFVCIIGIQMYNLKFGDRFWFEHGGQAGSFTPGQLQELRKTTFSKIICENSDGIDYIQKNVFRGESKYNPMVSCKSIPDVDLSEWKDMSNKNQPEGNYEEKNYNQPEHPAPEPHYENEEITYGIQSDIPPPPPIPAPYENSVPTVNIYENNNVPVNNYNTRNSDPNLLPNLAHAKHNTEYYEEAGQPNEIYSAASTDSKTTEKIIKKN</sequence>
<dbReference type="SUPFAM" id="SSF48113">
    <property type="entry name" value="Heme-dependent peroxidases"/>
    <property type="match status" value="1"/>
</dbReference>
<feature type="region of interest" description="Disordered" evidence="11">
    <location>
        <begin position="1252"/>
        <end position="1284"/>
    </location>
</feature>
<feature type="compositionally biased region" description="Basic and acidic residues" evidence="11">
    <location>
        <begin position="1252"/>
        <end position="1276"/>
    </location>
</feature>
<evidence type="ECO:0000256" key="11">
    <source>
        <dbReference type="SAM" id="MobiDB-lite"/>
    </source>
</evidence>
<feature type="compositionally biased region" description="Polar residues" evidence="11">
    <location>
        <begin position="691"/>
        <end position="705"/>
    </location>
</feature>
<dbReference type="CDD" id="cd01093">
    <property type="entry name" value="CRIB_PAK_like"/>
    <property type="match status" value="1"/>
</dbReference>
<reference evidence="13" key="1">
    <citation type="submission" date="2023-12" db="EMBL/GenBank/DDBJ databases">
        <title>Genome assembly of Anisodus tanguticus.</title>
        <authorList>
            <person name="Wang Y.-J."/>
        </authorList>
    </citation>
    <scope>NUCLEOTIDE SEQUENCE</scope>
    <source>
        <strain evidence="13">KB-2021</strain>
        <tissue evidence="13">Leaf</tissue>
    </source>
</reference>
<dbReference type="GO" id="GO:0005576">
    <property type="term" value="C:extracellular region"/>
    <property type="evidence" value="ECO:0007669"/>
    <property type="project" value="UniProtKB-SubCell"/>
</dbReference>
<feature type="compositionally biased region" description="Polar residues" evidence="11">
    <location>
        <begin position="16"/>
        <end position="25"/>
    </location>
</feature>
<keyword evidence="4" id="KW-0723">Serine/threonine-protein kinase</keyword>
<dbReference type="Gene3D" id="3.90.810.10">
    <property type="entry name" value="CRIB domain"/>
    <property type="match status" value="1"/>
</dbReference>
<dbReference type="GO" id="GO:0004674">
    <property type="term" value="F:protein serine/threonine kinase activity"/>
    <property type="evidence" value="ECO:0007669"/>
    <property type="project" value="UniProtKB-KW"/>
</dbReference>
<feature type="domain" description="CRIB" evidence="12">
    <location>
        <begin position="189"/>
        <end position="202"/>
    </location>
</feature>
<feature type="binding site" description="axial binding residue" evidence="10">
    <location>
        <position position="2043"/>
    </location>
    <ligand>
        <name>heme b</name>
        <dbReference type="ChEBI" id="CHEBI:60344"/>
    </ligand>
    <ligandPart>
        <name>Fe</name>
        <dbReference type="ChEBI" id="CHEBI:18248"/>
    </ligandPart>
</feature>
<dbReference type="SMART" id="SM00285">
    <property type="entry name" value="PBD"/>
    <property type="match status" value="1"/>
</dbReference>
<evidence type="ECO:0000256" key="6">
    <source>
        <dbReference type="ARBA" id="ARBA00022729"/>
    </source>
</evidence>
<keyword evidence="10" id="KW-0349">Heme</keyword>
<evidence type="ECO:0000256" key="1">
    <source>
        <dbReference type="ARBA" id="ARBA00004613"/>
    </source>
</evidence>
<dbReference type="SUPFAM" id="SSF56112">
    <property type="entry name" value="Protein kinase-like (PK-like)"/>
    <property type="match status" value="1"/>
</dbReference>
<dbReference type="GO" id="GO:0006979">
    <property type="term" value="P:response to oxidative stress"/>
    <property type="evidence" value="ECO:0007669"/>
    <property type="project" value="InterPro"/>
</dbReference>
<organism evidence="13 14">
    <name type="scientific">Anisodus tanguticus</name>
    <dbReference type="NCBI Taxonomy" id="243964"/>
    <lineage>
        <taxon>Eukaryota</taxon>
        <taxon>Viridiplantae</taxon>
        <taxon>Streptophyta</taxon>
        <taxon>Embryophyta</taxon>
        <taxon>Tracheophyta</taxon>
        <taxon>Spermatophyta</taxon>
        <taxon>Magnoliopsida</taxon>
        <taxon>eudicotyledons</taxon>
        <taxon>Gunneridae</taxon>
        <taxon>Pentapetalae</taxon>
        <taxon>asterids</taxon>
        <taxon>lamiids</taxon>
        <taxon>Solanales</taxon>
        <taxon>Solanaceae</taxon>
        <taxon>Solanoideae</taxon>
        <taxon>Hyoscyameae</taxon>
        <taxon>Anisodus</taxon>
    </lineage>
</organism>
<dbReference type="Pfam" id="PF03098">
    <property type="entry name" value="An_peroxidase"/>
    <property type="match status" value="1"/>
</dbReference>
<dbReference type="Pfam" id="PF07714">
    <property type="entry name" value="PK_Tyr_Ser-Thr"/>
    <property type="match status" value="1"/>
</dbReference>
<keyword evidence="9" id="KW-0067">ATP-binding</keyword>
<dbReference type="GO" id="GO:0046872">
    <property type="term" value="F:metal ion binding"/>
    <property type="evidence" value="ECO:0007669"/>
    <property type="project" value="UniProtKB-KW"/>
</dbReference>
<evidence type="ECO:0000256" key="9">
    <source>
        <dbReference type="ARBA" id="ARBA00022840"/>
    </source>
</evidence>
<protein>
    <recommendedName>
        <fullName evidence="2">non-specific serine/threonine protein kinase</fullName>
        <ecNumber evidence="2">2.7.11.1</ecNumber>
    </recommendedName>
</protein>
<dbReference type="PANTHER" id="PTHR11475:SF143">
    <property type="entry name" value="PUTATIVE-RELATED"/>
    <property type="match status" value="1"/>
</dbReference>
<dbReference type="GO" id="GO:0004601">
    <property type="term" value="F:peroxidase activity"/>
    <property type="evidence" value="ECO:0007669"/>
    <property type="project" value="InterPro"/>
</dbReference>
<evidence type="ECO:0000256" key="5">
    <source>
        <dbReference type="ARBA" id="ARBA00022679"/>
    </source>
</evidence>
<proteinExistence type="predicted"/>